<keyword evidence="12 14" id="KW-0460">Magnesium</keyword>
<dbReference type="PANTHER" id="PTHR22926">
    <property type="entry name" value="PHOSPHO-N-ACETYLMURAMOYL-PENTAPEPTIDE-TRANSFERASE"/>
    <property type="match status" value="1"/>
</dbReference>
<evidence type="ECO:0000256" key="7">
    <source>
        <dbReference type="ARBA" id="ARBA00022984"/>
    </source>
</evidence>
<feature type="transmembrane region" description="Helical" evidence="12">
    <location>
        <begin position="137"/>
        <end position="161"/>
    </location>
</feature>
<keyword evidence="7 12" id="KW-0573">Peptidoglycan synthesis</keyword>
<dbReference type="InterPro" id="IPR018480">
    <property type="entry name" value="PNAcMuramoyl-5peptid_Trfase_CS"/>
</dbReference>
<dbReference type="InterPro" id="IPR003524">
    <property type="entry name" value="PNAcMuramoyl-5peptid_Trfase"/>
</dbReference>
<feature type="binding site" evidence="14">
    <location>
        <position position="266"/>
    </location>
    <ligand>
        <name>Mg(2+)</name>
        <dbReference type="ChEBI" id="CHEBI:18420"/>
    </ligand>
</feature>
<evidence type="ECO:0000256" key="14">
    <source>
        <dbReference type="PIRSR" id="PIRSR600715-1"/>
    </source>
</evidence>
<feature type="transmembrane region" description="Helical" evidence="12">
    <location>
        <begin position="337"/>
        <end position="360"/>
    </location>
</feature>
<sequence>MIYDFIANKLPVISILSSLSFRFSAALLTALFISFVFGPKAIHYLKSNQVNGQPIRNDGPESHPITKKGTPTMGGLVILSALIISTVLWAKPSNVYVWTTLFINISFGIIGFFDDWLKINRKNIKGLKIKLKLACQFIVATVATLAIISTVERTIAFGIIVPLFNNILFNLDWFFIPFAIFTMIGTANAVNLTDGLDGLAIMPIIIIASVFALISYIASNTSLASHLHIYHLPNTGEMTIVCGALIGACLGFLWFNAPPATVFMGDTGSLSLGATLGAISIITKQELMLAIVGGLFIMETISVVMQVASFKLTGKRIFRMSPLHHHFEKKGWQESTIVIRFWIIAIVLALIGLSTLNFSLT</sequence>
<evidence type="ECO:0000256" key="10">
    <source>
        <dbReference type="ARBA" id="ARBA00023306"/>
    </source>
</evidence>
<dbReference type="NCBIfam" id="TIGR00445">
    <property type="entry name" value="mraY"/>
    <property type="match status" value="1"/>
</dbReference>
<keyword evidence="12 14" id="KW-0479">Metal-binding</keyword>
<feature type="transmembrane region" description="Helical" evidence="12">
    <location>
        <begin position="12"/>
        <end position="37"/>
    </location>
</feature>
<evidence type="ECO:0000313" key="15">
    <source>
        <dbReference type="EMBL" id="AFX99371.1"/>
    </source>
</evidence>
<comment type="subcellular location">
    <subcellularLocation>
        <location evidence="12">Cell membrane</location>
        <topology evidence="12">Multi-pass membrane protein</topology>
    </subcellularLocation>
    <subcellularLocation>
        <location evidence="1">Membrane</location>
        <topology evidence="1">Multi-pass membrane protein</topology>
    </subcellularLocation>
</comment>
<evidence type="ECO:0000256" key="3">
    <source>
        <dbReference type="ARBA" id="ARBA00022618"/>
    </source>
</evidence>
<dbReference type="PROSITE" id="PS01348">
    <property type="entry name" value="MRAY_2"/>
    <property type="match status" value="1"/>
</dbReference>
<comment type="pathway">
    <text evidence="12">Cell wall biogenesis; peptidoglycan biosynthesis.</text>
</comment>
<protein>
    <recommendedName>
        <fullName evidence="12 13">Phospho-N-acetylmuramoyl-pentapeptide-transferase</fullName>
        <ecNumber evidence="12 13">2.7.8.13</ecNumber>
    </recommendedName>
    <alternativeName>
        <fullName evidence="12">UDP-MurNAc-pentapeptide phosphotransferase</fullName>
    </alternativeName>
</protein>
<proteinExistence type="inferred from homology"/>
<dbReference type="GO" id="GO:0046872">
    <property type="term" value="F:metal ion binding"/>
    <property type="evidence" value="ECO:0007669"/>
    <property type="project" value="UniProtKB-KW"/>
</dbReference>
<reference evidence="15 16" key="1">
    <citation type="journal article" date="2012" name="Proc. Natl. Acad. Sci. U.S.A.">
        <title>Genome streamlining and chemical defense in a coral reef symbiosis.</title>
        <authorList>
            <person name="Kwan J.C."/>
            <person name="Donia M.S."/>
            <person name="Han A.W."/>
            <person name="Hirose E."/>
            <person name="Haygood M.G."/>
            <person name="Schmidt E.W."/>
        </authorList>
    </citation>
    <scope>NUCLEOTIDE SEQUENCE [LARGE SCALE GENOMIC DNA]</scope>
    <source>
        <strain evidence="15 16">L2</strain>
    </source>
</reference>
<comment type="function">
    <text evidence="12">Catalyzes the initial step of the lipid cycle reactions in the biosynthesis of the cell wall peptidoglycan: transfers peptidoglycan precursor phospho-MurNAc-pentapeptide from UDP-MurNAc-pentapeptide onto the lipid carrier undecaprenyl phosphate, yielding undecaprenyl-pyrophosphoryl-MurNAc-pentapeptide, known as lipid I.</text>
</comment>
<dbReference type="EC" id="2.7.8.13" evidence="12 13"/>
<evidence type="ECO:0000256" key="1">
    <source>
        <dbReference type="ARBA" id="ARBA00004141"/>
    </source>
</evidence>
<evidence type="ECO:0000256" key="13">
    <source>
        <dbReference type="NCBIfam" id="TIGR00445"/>
    </source>
</evidence>
<dbReference type="EMBL" id="CP003539">
    <property type="protein sequence ID" value="AFX99371.1"/>
    <property type="molecule type" value="Genomic_DNA"/>
</dbReference>
<dbReference type="PROSITE" id="PS01347">
    <property type="entry name" value="MRAY_1"/>
    <property type="match status" value="1"/>
</dbReference>
<evidence type="ECO:0000256" key="5">
    <source>
        <dbReference type="ARBA" id="ARBA00022692"/>
    </source>
</evidence>
<dbReference type="eggNOG" id="COG0472">
    <property type="taxonomic scope" value="Bacteria"/>
</dbReference>
<dbReference type="GO" id="GO:0051992">
    <property type="term" value="F:UDP-N-acetylmuramoyl-L-alanyl-D-glutamyl-meso-2,6-diaminopimelyl-D-alanyl-D-alanine:undecaprenyl-phosphate transferase activity"/>
    <property type="evidence" value="ECO:0007669"/>
    <property type="project" value="RHEA"/>
</dbReference>
<accession>K7ZDB2</accession>
<feature type="transmembrane region" description="Helical" evidence="12">
    <location>
        <begin position="173"/>
        <end position="192"/>
    </location>
</feature>
<name>K7ZDB2_9PROT</name>
<dbReference type="PANTHER" id="PTHR22926:SF5">
    <property type="entry name" value="PHOSPHO-N-ACETYLMURAMOYL-PENTAPEPTIDE-TRANSFERASE HOMOLOG"/>
    <property type="match status" value="1"/>
</dbReference>
<dbReference type="HAMAP" id="MF_00038">
    <property type="entry name" value="MraY"/>
    <property type="match status" value="1"/>
</dbReference>
<evidence type="ECO:0000256" key="4">
    <source>
        <dbReference type="ARBA" id="ARBA00022679"/>
    </source>
</evidence>
<feature type="transmembrane region" description="Helical" evidence="12">
    <location>
        <begin position="288"/>
        <end position="310"/>
    </location>
</feature>
<evidence type="ECO:0000256" key="2">
    <source>
        <dbReference type="ARBA" id="ARBA00005583"/>
    </source>
</evidence>
<dbReference type="CDD" id="cd06852">
    <property type="entry name" value="GT_MraY"/>
    <property type="match status" value="1"/>
</dbReference>
<keyword evidence="9 12" id="KW-0472">Membrane</keyword>
<feature type="transmembrane region" description="Helical" evidence="12">
    <location>
        <begin position="238"/>
        <end position="255"/>
    </location>
</feature>
<dbReference type="AlphaFoldDB" id="K7ZDB2"/>
<dbReference type="HOGENOM" id="CLU_023982_0_0_5"/>
<evidence type="ECO:0000256" key="6">
    <source>
        <dbReference type="ARBA" id="ARBA00022960"/>
    </source>
</evidence>
<organism evidence="15 16">
    <name type="scientific">Candidatus Endolissoclinum faulkneri L2</name>
    <dbReference type="NCBI Taxonomy" id="1193729"/>
    <lineage>
        <taxon>Bacteria</taxon>
        <taxon>Pseudomonadati</taxon>
        <taxon>Pseudomonadota</taxon>
        <taxon>Alphaproteobacteria</taxon>
        <taxon>Rhodospirillales</taxon>
        <taxon>Rhodospirillaceae</taxon>
        <taxon>Candidatus Endolissoclinum</taxon>
    </lineage>
</organism>
<keyword evidence="10 12" id="KW-0131">Cell cycle</keyword>
<dbReference type="STRING" id="1193729.A1OE_1195"/>
<dbReference type="UniPathway" id="UPA00219"/>
<keyword evidence="12" id="KW-1003">Cell membrane</keyword>
<dbReference type="RefSeq" id="WP_015088869.1">
    <property type="nucleotide sequence ID" value="NC_019566.1"/>
</dbReference>
<dbReference type="KEGG" id="thal:A1OE_1195"/>
<dbReference type="PATRIC" id="fig|1193729.4.peg.638"/>
<keyword evidence="16" id="KW-1185">Reference proteome</keyword>
<dbReference type="GO" id="GO:0071555">
    <property type="term" value="P:cell wall organization"/>
    <property type="evidence" value="ECO:0007669"/>
    <property type="project" value="UniProtKB-KW"/>
</dbReference>
<dbReference type="GO" id="GO:0008360">
    <property type="term" value="P:regulation of cell shape"/>
    <property type="evidence" value="ECO:0007669"/>
    <property type="project" value="UniProtKB-KW"/>
</dbReference>
<evidence type="ECO:0000256" key="8">
    <source>
        <dbReference type="ARBA" id="ARBA00022989"/>
    </source>
</evidence>
<evidence type="ECO:0000256" key="9">
    <source>
        <dbReference type="ARBA" id="ARBA00023136"/>
    </source>
</evidence>
<gene>
    <name evidence="12 15" type="primary">mraY</name>
    <name evidence="15" type="ORF">A1OE_1195</name>
</gene>
<evidence type="ECO:0000313" key="16">
    <source>
        <dbReference type="Proteomes" id="UP000010077"/>
    </source>
</evidence>
<dbReference type="Pfam" id="PF00953">
    <property type="entry name" value="Glycos_transf_4"/>
    <property type="match status" value="1"/>
</dbReference>
<keyword evidence="11 12" id="KW-0961">Cell wall biogenesis/degradation</keyword>
<keyword evidence="4 12" id="KW-0808">Transferase</keyword>
<dbReference type="GO" id="GO:0008963">
    <property type="term" value="F:phospho-N-acetylmuramoyl-pentapeptide-transferase activity"/>
    <property type="evidence" value="ECO:0007669"/>
    <property type="project" value="UniProtKB-UniRule"/>
</dbReference>
<evidence type="ECO:0000256" key="11">
    <source>
        <dbReference type="ARBA" id="ARBA00023316"/>
    </source>
</evidence>
<keyword evidence="8 12" id="KW-1133">Transmembrane helix</keyword>
<comment type="cofactor">
    <cofactor evidence="12 14">
        <name>Mg(2+)</name>
        <dbReference type="ChEBI" id="CHEBI:18420"/>
    </cofactor>
</comment>
<feature type="transmembrane region" description="Helical" evidence="12">
    <location>
        <begin position="262"/>
        <end position="282"/>
    </location>
</feature>
<feature type="binding site" evidence="14">
    <location>
        <position position="191"/>
    </location>
    <ligand>
        <name>Mg(2+)</name>
        <dbReference type="ChEBI" id="CHEBI:18420"/>
    </ligand>
</feature>
<feature type="transmembrane region" description="Helical" evidence="12">
    <location>
        <begin position="96"/>
        <end position="117"/>
    </location>
</feature>
<dbReference type="OrthoDB" id="9805475at2"/>
<evidence type="ECO:0000256" key="12">
    <source>
        <dbReference type="HAMAP-Rule" id="MF_00038"/>
    </source>
</evidence>
<keyword evidence="5 12" id="KW-0812">Transmembrane</keyword>
<dbReference type="GO" id="GO:0005886">
    <property type="term" value="C:plasma membrane"/>
    <property type="evidence" value="ECO:0007669"/>
    <property type="project" value="UniProtKB-SubCell"/>
</dbReference>
<comment type="similarity">
    <text evidence="2 12">Belongs to the glycosyltransferase 4 family. MraY subfamily.</text>
</comment>
<keyword evidence="6 12" id="KW-0133">Cell shape</keyword>
<dbReference type="GO" id="GO:0051301">
    <property type="term" value="P:cell division"/>
    <property type="evidence" value="ECO:0007669"/>
    <property type="project" value="UniProtKB-KW"/>
</dbReference>
<feature type="transmembrane region" description="Helical" evidence="12">
    <location>
        <begin position="199"/>
        <end position="218"/>
    </location>
</feature>
<dbReference type="InterPro" id="IPR000715">
    <property type="entry name" value="Glycosyl_transferase_4"/>
</dbReference>
<dbReference type="Proteomes" id="UP000010077">
    <property type="component" value="Chromosome"/>
</dbReference>
<comment type="catalytic activity">
    <reaction evidence="12">
        <text>UDP-N-acetyl-alpha-D-muramoyl-L-alanyl-gamma-D-glutamyl-meso-2,6-diaminopimeloyl-D-alanyl-D-alanine + di-trans,octa-cis-undecaprenyl phosphate = di-trans,octa-cis-undecaprenyl diphospho-N-acetyl-alpha-D-muramoyl-L-alanyl-D-glutamyl-meso-2,6-diaminopimeloyl-D-alanyl-D-alanine + UMP</text>
        <dbReference type="Rhea" id="RHEA:28386"/>
        <dbReference type="ChEBI" id="CHEBI:57865"/>
        <dbReference type="ChEBI" id="CHEBI:60392"/>
        <dbReference type="ChEBI" id="CHEBI:61386"/>
        <dbReference type="ChEBI" id="CHEBI:61387"/>
        <dbReference type="EC" id="2.7.8.13"/>
    </reaction>
</comment>
<dbReference type="Pfam" id="PF10555">
    <property type="entry name" value="MraY_sig1"/>
    <property type="match status" value="1"/>
</dbReference>
<keyword evidence="3 12" id="KW-0132">Cell division</keyword>
<feature type="transmembrane region" description="Helical" evidence="12">
    <location>
        <begin position="72"/>
        <end position="90"/>
    </location>
</feature>
<dbReference type="GO" id="GO:0009252">
    <property type="term" value="P:peptidoglycan biosynthetic process"/>
    <property type="evidence" value="ECO:0007669"/>
    <property type="project" value="UniProtKB-UniRule"/>
</dbReference>